<dbReference type="OMA" id="EYSPDWY"/>
<feature type="compositionally biased region" description="Low complexity" evidence="1">
    <location>
        <begin position="341"/>
        <end position="352"/>
    </location>
</feature>
<feature type="compositionally biased region" description="Low complexity" evidence="1">
    <location>
        <begin position="1"/>
        <end position="38"/>
    </location>
</feature>
<keyword evidence="3" id="KW-1185">Reference proteome</keyword>
<dbReference type="EMBL" id="GG738913">
    <property type="protein sequence ID" value="EFC37898.1"/>
    <property type="molecule type" value="Genomic_DNA"/>
</dbReference>
<dbReference type="GeneID" id="8863372"/>
<dbReference type="RefSeq" id="XP_002670642.1">
    <property type="nucleotide sequence ID" value="XM_002670596.1"/>
</dbReference>
<dbReference type="OrthoDB" id="10357018at2759"/>
<organism evidence="3">
    <name type="scientific">Naegleria gruberi</name>
    <name type="common">Amoeba</name>
    <dbReference type="NCBI Taxonomy" id="5762"/>
    <lineage>
        <taxon>Eukaryota</taxon>
        <taxon>Discoba</taxon>
        <taxon>Heterolobosea</taxon>
        <taxon>Tetramitia</taxon>
        <taxon>Eutetramitia</taxon>
        <taxon>Vahlkampfiidae</taxon>
        <taxon>Naegleria</taxon>
    </lineage>
</organism>
<protein>
    <submittedName>
        <fullName evidence="2">Predicted protein</fullName>
    </submittedName>
</protein>
<feature type="region of interest" description="Disordered" evidence="1">
    <location>
        <begin position="334"/>
        <end position="400"/>
    </location>
</feature>
<dbReference type="InParanoid" id="D2VZ85"/>
<dbReference type="KEGG" id="ngr:NAEGRDRAFT_74399"/>
<gene>
    <name evidence="2" type="ORF">NAEGRDRAFT_74399</name>
</gene>
<feature type="region of interest" description="Disordered" evidence="1">
    <location>
        <begin position="1"/>
        <end position="128"/>
    </location>
</feature>
<feature type="region of interest" description="Disordered" evidence="1">
    <location>
        <begin position="753"/>
        <end position="773"/>
    </location>
</feature>
<evidence type="ECO:0000256" key="1">
    <source>
        <dbReference type="SAM" id="MobiDB-lite"/>
    </source>
</evidence>
<evidence type="ECO:0000313" key="3">
    <source>
        <dbReference type="Proteomes" id="UP000006671"/>
    </source>
</evidence>
<feature type="compositionally biased region" description="Low complexity" evidence="1">
    <location>
        <begin position="759"/>
        <end position="773"/>
    </location>
</feature>
<proteinExistence type="predicted"/>
<name>D2VZ85_NAEGR</name>
<dbReference type="Proteomes" id="UP000006671">
    <property type="component" value="Unassembled WGS sequence"/>
</dbReference>
<feature type="compositionally biased region" description="Low complexity" evidence="1">
    <location>
        <begin position="66"/>
        <end position="94"/>
    </location>
</feature>
<feature type="compositionally biased region" description="Low complexity" evidence="1">
    <location>
        <begin position="109"/>
        <end position="125"/>
    </location>
</feature>
<evidence type="ECO:0000313" key="2">
    <source>
        <dbReference type="EMBL" id="EFC37898.1"/>
    </source>
</evidence>
<accession>D2VZ85</accession>
<sequence length="773" mass="87989">MSITTQHFENFNNNNHSSQTNVQNTASSTSTSGSSPRNNSHRINRQSLESRWRLRERSRRYSVALSTNSGGSASPPSTSTTSTSAANNNNNSNNDSFVSSQSFGSNEETQPQQQQQSTPSSRSSSLFDASQIQKNIKKRGSSLGANFISGRDNKTNSVDGVVFNGTQRDTSLSLAVMDSSLANGPVSMTYGSVDALRNRFLDFVKSCGSQSKHLKNPQLDEEFEVKLLFMDYFYDGSTRKPSKLLKDVPTVLTLLDVYCHHLVFHFDDWHSLPESEDEYPYFKHIVETVIPDKEKFKWMNHSRFEQFLIEKYQDAISKDYPPLRSDEILLNQQETKEKESSFSTTTEQTNNSLDNLHARPTISLLPENSYQETEELRRDSVASDDSSTSDSNVVITENSSNPIPKPTHRVGVLEEIHMLCDMFFYELEDLFVLYQEKNQNYVHKWVQLGLKNGSIPTYVIEVYRKKLEYNESTQSQFTVDASDFVSQHVIDKDWKFLRYMCKEYSPDWYCSYKDIGNVVQWTTKRDYTTDNLKLRNSKIVGYINLPMEDVVKSFSFDHHFSYAFENIEFHNYHPINASNSLHKYPSATVSGTFNLSSVFSKRSIEQVISCRSVFVGNELTEHMILFKSCDLSPNESSNSKKGKVKFMGLRLVSKIDNNRTRYCELRSGNLGGVLNSSLIINNPIINKKVVKGVHGGLINVLKLLKNNGFPFPDEKENHVARVWIDYCKQYCNVDVKSLYGQSAVRTIDLSHSKTKYSNDDSSSSTTETTSSNK</sequence>
<feature type="compositionally biased region" description="Polar residues" evidence="1">
    <location>
        <begin position="95"/>
        <end position="108"/>
    </location>
</feature>
<reference evidence="2 3" key="1">
    <citation type="journal article" date="2010" name="Cell">
        <title>The genome of Naegleria gruberi illuminates early eukaryotic versatility.</title>
        <authorList>
            <person name="Fritz-Laylin L.K."/>
            <person name="Prochnik S.E."/>
            <person name="Ginger M.L."/>
            <person name="Dacks J.B."/>
            <person name="Carpenter M.L."/>
            <person name="Field M.C."/>
            <person name="Kuo A."/>
            <person name="Paredez A."/>
            <person name="Chapman J."/>
            <person name="Pham J."/>
            <person name="Shu S."/>
            <person name="Neupane R."/>
            <person name="Cipriano M."/>
            <person name="Mancuso J."/>
            <person name="Tu H."/>
            <person name="Salamov A."/>
            <person name="Lindquist E."/>
            <person name="Shapiro H."/>
            <person name="Lucas S."/>
            <person name="Grigoriev I.V."/>
            <person name="Cande W.Z."/>
            <person name="Fulton C."/>
            <person name="Rokhsar D.S."/>
            <person name="Dawson S.C."/>
        </authorList>
    </citation>
    <scope>NUCLEOTIDE SEQUENCE [LARGE SCALE GENOMIC DNA]</scope>
    <source>
        <strain evidence="2 3">NEG-M</strain>
    </source>
</reference>
<dbReference type="AlphaFoldDB" id="D2VZ85"/>
<dbReference type="VEuPathDB" id="AmoebaDB:NAEGRDRAFT_74399"/>